<dbReference type="Pfam" id="PF01935">
    <property type="entry name" value="DUF87"/>
    <property type="match status" value="1"/>
</dbReference>
<dbReference type="Proteomes" id="UP000178448">
    <property type="component" value="Unassembled WGS sequence"/>
</dbReference>
<dbReference type="EMBL" id="MFJD01000012">
    <property type="protein sequence ID" value="OGG01637.1"/>
    <property type="molecule type" value="Genomic_DNA"/>
</dbReference>
<dbReference type="STRING" id="1798374.A2Z33_07670"/>
<evidence type="ECO:0000313" key="5">
    <source>
        <dbReference type="EMBL" id="OGG01637.1"/>
    </source>
</evidence>
<evidence type="ECO:0000259" key="4">
    <source>
        <dbReference type="Pfam" id="PF26449"/>
    </source>
</evidence>
<comment type="caution">
    <text evidence="5">The sequence shown here is derived from an EMBL/GenBank/DDBJ whole genome shotgun (WGS) entry which is preliminary data.</text>
</comment>
<reference evidence="5 6" key="1">
    <citation type="journal article" date="2016" name="Nat. Commun.">
        <title>Thousands of microbial genomes shed light on interconnected biogeochemical processes in an aquifer system.</title>
        <authorList>
            <person name="Anantharaman K."/>
            <person name="Brown C.T."/>
            <person name="Hug L.A."/>
            <person name="Sharon I."/>
            <person name="Castelle C.J."/>
            <person name="Probst A.J."/>
            <person name="Thomas B.C."/>
            <person name="Singh A."/>
            <person name="Wilkins M.J."/>
            <person name="Karaoz U."/>
            <person name="Brodie E.L."/>
            <person name="Williams K.H."/>
            <person name="Hubbard S.S."/>
            <person name="Banfield J.F."/>
        </authorList>
    </citation>
    <scope>NUCLEOTIDE SEQUENCE [LARGE SCALE GENOMIC DNA]</scope>
</reference>
<evidence type="ECO:0000259" key="2">
    <source>
        <dbReference type="Pfam" id="PF01935"/>
    </source>
</evidence>
<accession>A0A1F5YNV0</accession>
<dbReference type="PANTHER" id="PTHR30121">
    <property type="entry name" value="UNCHARACTERIZED PROTEIN YJGR-RELATED"/>
    <property type="match status" value="1"/>
</dbReference>
<dbReference type="InterPro" id="IPR002789">
    <property type="entry name" value="HerA_central"/>
</dbReference>
<dbReference type="Pfam" id="PF12696">
    <property type="entry name" value="TraG-D_C"/>
    <property type="match status" value="1"/>
</dbReference>
<dbReference type="AlphaFoldDB" id="A0A1F5YNV0"/>
<feature type="domain" description="Helicase HerA central" evidence="2">
    <location>
        <begin position="343"/>
        <end position="556"/>
    </location>
</feature>
<feature type="region of interest" description="Disordered" evidence="1">
    <location>
        <begin position="719"/>
        <end position="742"/>
    </location>
</feature>
<dbReference type="InterPro" id="IPR051162">
    <property type="entry name" value="T4SS_component"/>
</dbReference>
<dbReference type="InterPro" id="IPR058441">
    <property type="entry name" value="DUF8128"/>
</dbReference>
<sequence length="742" mass="82278">MEDGVSVLEVKNARDSEETAAAMEQVFSAFGSAGRHGNLLSRMFGPKEPEKFASFEIIAVNAGIHFLIVAPPHVQTYLEGQITAQYPKAVLLPVGDYVAHFLDLPHAAGQLVLSNAFYYPLKTHKDVRDLDMLSSVAGQLSKLPPQHAVAIQIRVAPAGHGWQTIAASVVARGVPDPTSLQGRMKAHPQARLIETKTNQVGFAAAVRIIAVSDSDAAARSLLHNIGGTFGVYTLGEGNSLVVAEPPFWQAKKFSAALASRSHNPSPRSQILSAGELASLWHPPGLGLSMIKNISWGRELSTDAPENLPISTDDEEEKKRINFFARTEFRNKTATFGIKHDDRRKHMYIVGKTGTGKSTMIANMAINDMRNGEGVAVIDPHGDLTDMLLDFVPSFRINDVAYLDPSDIEYPFHLNPLEVKNEAFKELVASGIVSIFYKLYHYSWGPRLEYILRNAMLTLLDVPDSTLLQVPEILTNENYRAKVVEKMTDRVLRNFWTNEFNKMSPQMKSEAVSPILNKVGQFLSSQTVRNIVGSPVSTIDLEYMMNEGKIVLVNLSQGKLGEDNSALLGSMIITKMQLAAMNRVYLSEDKRRDFYLYVDEFQNFATNSFIKILSEARKYRLDLTLANQYIGQIDEDVQKAIFGNAGSLVSFGVGAEDSRLLTREFGLKYKEEELVGLGNYQTVLKLSIDNHTSTPFAATTLPLPRSRNQNREKVIRSSRERFAKRTVRSVPGPDSPRAARAHI</sequence>
<dbReference type="Pfam" id="PF26449">
    <property type="entry name" value="DUF8128"/>
    <property type="match status" value="1"/>
</dbReference>
<dbReference type="Gene3D" id="3.40.50.300">
    <property type="entry name" value="P-loop containing nucleotide triphosphate hydrolases"/>
    <property type="match status" value="2"/>
</dbReference>
<gene>
    <name evidence="5" type="ORF">A2Z33_07670</name>
</gene>
<dbReference type="InterPro" id="IPR027417">
    <property type="entry name" value="P-loop_NTPase"/>
</dbReference>
<evidence type="ECO:0000313" key="6">
    <source>
        <dbReference type="Proteomes" id="UP000178448"/>
    </source>
</evidence>
<dbReference type="InterPro" id="IPR032689">
    <property type="entry name" value="TraG-D_C"/>
</dbReference>
<dbReference type="SUPFAM" id="SSF52540">
    <property type="entry name" value="P-loop containing nucleoside triphosphate hydrolases"/>
    <property type="match status" value="1"/>
</dbReference>
<evidence type="ECO:0000259" key="3">
    <source>
        <dbReference type="Pfam" id="PF12696"/>
    </source>
</evidence>
<protein>
    <recommendedName>
        <fullName evidence="7">Type IV secretion system coupling protein TraD DNA-binding domain-containing protein</fullName>
    </recommendedName>
</protein>
<feature type="domain" description="TraD/TraG TraM recognition site" evidence="3">
    <location>
        <begin position="593"/>
        <end position="655"/>
    </location>
</feature>
<dbReference type="CDD" id="cd01127">
    <property type="entry name" value="TrwB_TraG_TraD_VirD4"/>
    <property type="match status" value="2"/>
</dbReference>
<dbReference type="PANTHER" id="PTHR30121:SF11">
    <property type="entry name" value="AAA+ ATPASE DOMAIN-CONTAINING PROTEIN"/>
    <property type="match status" value="1"/>
</dbReference>
<proteinExistence type="predicted"/>
<evidence type="ECO:0008006" key="7">
    <source>
        <dbReference type="Google" id="ProtNLM"/>
    </source>
</evidence>
<feature type="domain" description="DUF8128" evidence="4">
    <location>
        <begin position="43"/>
        <end position="283"/>
    </location>
</feature>
<organism evidence="5 6">
    <name type="scientific">Candidatus Gottesmanbacteria bacterium RBG_16_52_11</name>
    <dbReference type="NCBI Taxonomy" id="1798374"/>
    <lineage>
        <taxon>Bacteria</taxon>
        <taxon>Candidatus Gottesmaniibacteriota</taxon>
    </lineage>
</organism>
<name>A0A1F5YNV0_9BACT</name>
<evidence type="ECO:0000256" key="1">
    <source>
        <dbReference type="SAM" id="MobiDB-lite"/>
    </source>
</evidence>